<dbReference type="Gene3D" id="2.40.50.40">
    <property type="match status" value="1"/>
</dbReference>
<sequence>MDQLRVDNSQLSQQVALLTAQVAQMQAVRPCHKCLVAVPVKFDGSLAHFPAFFGQCQLYMSLRTLDDASVDPAQPGDPIWAQTANRHLRQLKQGHGLLMDYIASFQVVTQDLQWNEAALLDQFQEGLSELLDELACTECPCTLQELMHMCLCIDARLQQQWAKTMPLVEVPLEEPMQMGAAHPRLTQVEKDRHHHDGLCLYCGNRGHFVAKCPAKTPTAAMSGSKVLRPAILAIFTIFAIFTITAMLIIFDIFDISIPVVIAVVEIQALVDSGDMANFMDTHFVKQWFTPQQQMSPPVMVETIDGQPLRLGLWLLQPNPFTCVLGSMWRKLCFMLPQFLILQWCWVWSGYGPMIHRSSGHLVIWSWGVAIPVDLDLPAELVDFADQLPLHQSYDCPIDLLPEAKLPVGRIYSLSEPELAALQDFIEKNLQKGFIRPSTSLLAAPVLLFIKKKLGELHLCCDYRKLNVITVLNRYLLPLIPELIERLRQAKIFRKLDLHGAYNLVCIRAGDKWKMAFRTRYGHFEYPVISFGLTNAPAVFMHFMHDIFHDLLDQLVVIYLNDILIYSASLQEHWQHVRLVLQRLRDNHLFAKCGKCQFAQTTIDFLGHRISPAGVEMDPEKVESLQAWEPPQQVKDKFHWGAEEQAAFDALKVAFASEPILKDPDPFQPFVVETDASEVAVGGSHRYLVPLRLSFLEVVSSRAQLYDLGQGAIGGGSSPDQDSDGSSQFGTPTYSSDIEPASVTYVLSGWNQCVNALSRKLEYTQREDKILPWTVIPLEQFAATEEPDPFVPAQCGELDENGRQETPWGSVLFMALFYVNVMIVWHQDTLGCSKCCTSLLGHFGGQDLSMTFQDMPSLLLVCSLVSCSQYPCQKDLGGSLIGLTELPPLKGATTILVVVDMLTKMAHFIPCAGLPTARITTQLFISHIFRLHKLPNRIVSDWGVQFTARFWQTLLVELQVQVCLLSAHHPKTDGGDRESGCYFGAVPPLFQQDNWVEVLPVAEFAYNNAQHASTRVSPFFANYGFHPRLFPLAQSDSPVPAVDAFLQELKAMHQMVQDQLKRAKEDYKCFADRHCHDVPPLVIGNRVWLSTRYLPTIRGGDQSCGFLPLPATDHSVFHRSLLVPVLADSPHRPAPPPLGPVAPQGEAEYEYLMAWKGYGPEDFTWVDATDVHAPRLVHDFHTQFPQRPRLPGPGGGGPAGGDSVMPLGETWSPREERALILFMGYRCDIQSLEANPGVRTQPGLLTAVAARAVAAAVAQWWQPRLPQESGLNWGWWRQQHVGDWGLQSLTHLGRSWQTAGSNEIRRGRVGGVRMQSTCRTCA</sequence>
<dbReference type="InterPro" id="IPR012337">
    <property type="entry name" value="RNaseH-like_sf"/>
</dbReference>
<feature type="region of interest" description="Disordered" evidence="9">
    <location>
        <begin position="1182"/>
        <end position="1202"/>
    </location>
</feature>
<dbReference type="SUPFAM" id="SSF56672">
    <property type="entry name" value="DNA/RNA polymerases"/>
    <property type="match status" value="1"/>
</dbReference>
<evidence type="ECO:0000256" key="10">
    <source>
        <dbReference type="SAM" id="Phobius"/>
    </source>
</evidence>
<dbReference type="GO" id="GO:0004523">
    <property type="term" value="F:RNA-DNA hybrid ribonuclease activity"/>
    <property type="evidence" value="ECO:0007669"/>
    <property type="project" value="UniProtKB-EC"/>
</dbReference>
<dbReference type="InterPro" id="IPR001878">
    <property type="entry name" value="Znf_CCHC"/>
</dbReference>
<dbReference type="InterPro" id="IPR043128">
    <property type="entry name" value="Rev_trsase/Diguanyl_cyclase"/>
</dbReference>
<dbReference type="Pfam" id="PF00078">
    <property type="entry name" value="RVT_1"/>
    <property type="match status" value="1"/>
</dbReference>
<feature type="domain" description="Chromo" evidence="11">
    <location>
        <begin position="1120"/>
        <end position="1191"/>
    </location>
</feature>
<dbReference type="GO" id="GO:0005634">
    <property type="term" value="C:nucleus"/>
    <property type="evidence" value="ECO:0007669"/>
    <property type="project" value="UniProtKB-SubCell"/>
</dbReference>
<dbReference type="Gene3D" id="3.30.70.270">
    <property type="match status" value="1"/>
</dbReference>
<keyword evidence="5" id="KW-0378">Hydrolase</keyword>
<dbReference type="OrthoDB" id="8052860at2759"/>
<evidence type="ECO:0000256" key="7">
    <source>
        <dbReference type="ARBA" id="ARBA00023268"/>
    </source>
</evidence>
<dbReference type="InterPro" id="IPR000953">
    <property type="entry name" value="Chromo/chromo_shadow_dom"/>
</dbReference>
<dbReference type="GO" id="GO:0003677">
    <property type="term" value="F:DNA binding"/>
    <property type="evidence" value="ECO:0007669"/>
    <property type="project" value="UniProtKB-KW"/>
</dbReference>
<keyword evidence="10" id="KW-0812">Transmembrane</keyword>
<reference evidence="14 15" key="1">
    <citation type="journal article" date="2013" name="Proc. Natl. Acad. Sci. U.S.A.">
        <title>The king cobra genome reveals dynamic gene evolution and adaptation in the snake venom system.</title>
        <authorList>
            <person name="Vonk F.J."/>
            <person name="Casewell N.R."/>
            <person name="Henkel C.V."/>
            <person name="Heimberg A.M."/>
            <person name="Jansen H.J."/>
            <person name="McCleary R.J."/>
            <person name="Kerkkamp H.M."/>
            <person name="Vos R.A."/>
            <person name="Guerreiro I."/>
            <person name="Calvete J.J."/>
            <person name="Wuster W."/>
            <person name="Woods A.E."/>
            <person name="Logan J.M."/>
            <person name="Harrison R.A."/>
            <person name="Castoe T.A."/>
            <person name="de Koning A.P."/>
            <person name="Pollock D.D."/>
            <person name="Yandell M."/>
            <person name="Calderon D."/>
            <person name="Renjifo C."/>
            <person name="Currier R.B."/>
            <person name="Salgado D."/>
            <person name="Pla D."/>
            <person name="Sanz L."/>
            <person name="Hyder A.S."/>
            <person name="Ribeiro J.M."/>
            <person name="Arntzen J.W."/>
            <person name="van den Thillart G.E."/>
            <person name="Boetzer M."/>
            <person name="Pirovano W."/>
            <person name="Dirks R.P."/>
            <person name="Spaink H.P."/>
            <person name="Duboule D."/>
            <person name="McGlinn E."/>
            <person name="Kini R.M."/>
            <person name="Richardson M.K."/>
        </authorList>
    </citation>
    <scope>NUCLEOTIDE SEQUENCE</scope>
    <source>
        <tissue evidence="14">Blood</tissue>
    </source>
</reference>
<evidence type="ECO:0000313" key="14">
    <source>
        <dbReference type="EMBL" id="ETE59080.1"/>
    </source>
</evidence>
<evidence type="ECO:0000259" key="13">
    <source>
        <dbReference type="PROSITE" id="PS50994"/>
    </source>
</evidence>
<keyword evidence="6" id="KW-0238">DNA-binding</keyword>
<evidence type="ECO:0000313" key="15">
    <source>
        <dbReference type="Proteomes" id="UP000018936"/>
    </source>
</evidence>
<evidence type="ECO:0000256" key="1">
    <source>
        <dbReference type="ARBA" id="ARBA00004123"/>
    </source>
</evidence>
<dbReference type="Gene3D" id="3.10.10.10">
    <property type="entry name" value="HIV Type 1 Reverse Transcriptase, subunit A, domain 1"/>
    <property type="match status" value="1"/>
</dbReference>
<dbReference type="Gene3D" id="3.30.420.10">
    <property type="entry name" value="Ribonuclease H-like superfamily/Ribonuclease H"/>
    <property type="match status" value="1"/>
</dbReference>
<dbReference type="GO" id="GO:0004190">
    <property type="term" value="F:aspartic-type endopeptidase activity"/>
    <property type="evidence" value="ECO:0007669"/>
    <property type="project" value="UniProtKB-KW"/>
</dbReference>
<evidence type="ECO:0000256" key="3">
    <source>
        <dbReference type="ARBA" id="ARBA00012180"/>
    </source>
</evidence>
<keyword evidence="10" id="KW-1133">Transmembrane helix</keyword>
<keyword evidence="7" id="KW-0511">Multifunctional enzyme</keyword>
<dbReference type="SUPFAM" id="SSF57756">
    <property type="entry name" value="Retrovirus zinc finger-like domains"/>
    <property type="match status" value="1"/>
</dbReference>
<evidence type="ECO:0000256" key="9">
    <source>
        <dbReference type="SAM" id="MobiDB-lite"/>
    </source>
</evidence>
<dbReference type="PANTHER" id="PTHR37984:SF5">
    <property type="entry name" value="PROTEIN NYNRIN-LIKE"/>
    <property type="match status" value="1"/>
</dbReference>
<comment type="subcellular location">
    <subcellularLocation>
        <location evidence="1">Nucleus</location>
    </subcellularLocation>
</comment>
<dbReference type="InterPro" id="IPR036397">
    <property type="entry name" value="RNaseH_sf"/>
</dbReference>
<dbReference type="InterPro" id="IPR016197">
    <property type="entry name" value="Chromo-like_dom_sf"/>
</dbReference>
<dbReference type="PANTHER" id="PTHR37984">
    <property type="entry name" value="PROTEIN CBG26694"/>
    <property type="match status" value="1"/>
</dbReference>
<dbReference type="EC" id="3.1.26.4" evidence="3"/>
<dbReference type="SUPFAM" id="SSF54160">
    <property type="entry name" value="Chromo domain-like"/>
    <property type="match status" value="1"/>
</dbReference>
<evidence type="ECO:0000259" key="12">
    <source>
        <dbReference type="PROSITE" id="PS50158"/>
    </source>
</evidence>
<feature type="transmembrane region" description="Helical" evidence="10">
    <location>
        <begin position="230"/>
        <end position="250"/>
    </location>
</feature>
<feature type="domain" description="CCHC-type" evidence="12">
    <location>
        <begin position="199"/>
        <end position="213"/>
    </location>
</feature>
<dbReference type="GO" id="GO:0008270">
    <property type="term" value="F:zinc ion binding"/>
    <property type="evidence" value="ECO:0007669"/>
    <property type="project" value="UniProtKB-KW"/>
</dbReference>
<keyword evidence="15" id="KW-1185">Reference proteome</keyword>
<comment type="similarity">
    <text evidence="2">Belongs to the beta type-B retroviral polymerase family. HERV class-II K(HML-2) pol subfamily.</text>
</comment>
<feature type="compositionally biased region" description="Low complexity" evidence="9">
    <location>
        <begin position="717"/>
        <end position="729"/>
    </location>
</feature>
<evidence type="ECO:0000259" key="11">
    <source>
        <dbReference type="PROSITE" id="PS50013"/>
    </source>
</evidence>
<dbReference type="InterPro" id="IPR050951">
    <property type="entry name" value="Retrovirus_Pol_polyprotein"/>
</dbReference>
<dbReference type="SUPFAM" id="SSF53098">
    <property type="entry name" value="Ribonuclease H-like"/>
    <property type="match status" value="1"/>
</dbReference>
<evidence type="ECO:0000256" key="8">
    <source>
        <dbReference type="PROSITE-ProRule" id="PRU00047"/>
    </source>
</evidence>
<dbReference type="PROSITE" id="PS50158">
    <property type="entry name" value="ZF_CCHC"/>
    <property type="match status" value="1"/>
</dbReference>
<dbReference type="PROSITE" id="PS50013">
    <property type="entry name" value="CHROMO_2"/>
    <property type="match status" value="1"/>
</dbReference>
<accession>V8NAH3</accession>
<dbReference type="GO" id="GO:0015074">
    <property type="term" value="P:DNA integration"/>
    <property type="evidence" value="ECO:0007669"/>
    <property type="project" value="InterPro"/>
</dbReference>
<dbReference type="EMBL" id="AZIM01005906">
    <property type="protein sequence ID" value="ETE59080.1"/>
    <property type="molecule type" value="Genomic_DNA"/>
</dbReference>
<keyword evidence="8" id="KW-0479">Metal-binding</keyword>
<dbReference type="PROSITE" id="PS50994">
    <property type="entry name" value="INTEGRASE"/>
    <property type="match status" value="1"/>
</dbReference>
<proteinExistence type="inferred from homology"/>
<evidence type="ECO:0000256" key="2">
    <source>
        <dbReference type="ARBA" id="ARBA00010879"/>
    </source>
</evidence>
<evidence type="ECO:0000256" key="5">
    <source>
        <dbReference type="ARBA" id="ARBA00022750"/>
    </source>
</evidence>
<name>V8NAH3_OPHHA</name>
<comment type="caution">
    <text evidence="14">The sequence shown here is derived from an EMBL/GenBank/DDBJ whole genome shotgun (WGS) entry which is preliminary data.</text>
</comment>
<keyword evidence="4" id="KW-0645">Protease</keyword>
<evidence type="ECO:0000256" key="6">
    <source>
        <dbReference type="ARBA" id="ARBA00023125"/>
    </source>
</evidence>
<keyword evidence="8" id="KW-0862">Zinc</keyword>
<feature type="domain" description="Integrase catalytic" evidence="13">
    <location>
        <begin position="851"/>
        <end position="973"/>
    </location>
</feature>
<keyword evidence="10" id="KW-0472">Membrane</keyword>
<gene>
    <name evidence="14" type="primary">TY3B-I</name>
    <name evidence="14" type="ORF">L345_15192</name>
</gene>
<dbReference type="Proteomes" id="UP000018936">
    <property type="component" value="Unassembled WGS sequence"/>
</dbReference>
<dbReference type="InterPro" id="IPR043502">
    <property type="entry name" value="DNA/RNA_pol_sf"/>
</dbReference>
<dbReference type="InterPro" id="IPR000477">
    <property type="entry name" value="RT_dom"/>
</dbReference>
<dbReference type="InterPro" id="IPR041577">
    <property type="entry name" value="RT_RNaseH_2"/>
</dbReference>
<evidence type="ECO:0000256" key="4">
    <source>
        <dbReference type="ARBA" id="ARBA00022670"/>
    </source>
</evidence>
<dbReference type="GO" id="GO:0006508">
    <property type="term" value="P:proteolysis"/>
    <property type="evidence" value="ECO:0007669"/>
    <property type="project" value="UniProtKB-KW"/>
</dbReference>
<feature type="non-terminal residue" evidence="14">
    <location>
        <position position="1"/>
    </location>
</feature>
<organism evidence="14 15">
    <name type="scientific">Ophiophagus hannah</name>
    <name type="common">King cobra</name>
    <name type="synonym">Naja hannah</name>
    <dbReference type="NCBI Taxonomy" id="8665"/>
    <lineage>
        <taxon>Eukaryota</taxon>
        <taxon>Metazoa</taxon>
        <taxon>Chordata</taxon>
        <taxon>Craniata</taxon>
        <taxon>Vertebrata</taxon>
        <taxon>Euteleostomi</taxon>
        <taxon>Lepidosauria</taxon>
        <taxon>Squamata</taxon>
        <taxon>Bifurcata</taxon>
        <taxon>Unidentata</taxon>
        <taxon>Episquamata</taxon>
        <taxon>Toxicofera</taxon>
        <taxon>Serpentes</taxon>
        <taxon>Colubroidea</taxon>
        <taxon>Elapidae</taxon>
        <taxon>Elapinae</taxon>
        <taxon>Ophiophagus</taxon>
    </lineage>
</organism>
<dbReference type="Pfam" id="PF17919">
    <property type="entry name" value="RT_RNaseH_2"/>
    <property type="match status" value="1"/>
</dbReference>
<keyword evidence="8" id="KW-0863">Zinc-finger</keyword>
<dbReference type="InterPro" id="IPR036875">
    <property type="entry name" value="Znf_CCHC_sf"/>
</dbReference>
<dbReference type="InterPro" id="IPR001584">
    <property type="entry name" value="Integrase_cat-core"/>
</dbReference>
<dbReference type="CDD" id="cd01647">
    <property type="entry name" value="RT_LTR"/>
    <property type="match status" value="1"/>
</dbReference>
<protein>
    <recommendedName>
        <fullName evidence="3">ribonuclease H</fullName>
        <ecNumber evidence="3">3.1.26.4</ecNumber>
    </recommendedName>
</protein>
<feature type="region of interest" description="Disordered" evidence="9">
    <location>
        <begin position="711"/>
        <end position="732"/>
    </location>
</feature>
<keyword evidence="5" id="KW-0064">Aspartyl protease</keyword>